<dbReference type="RefSeq" id="WP_024979402.1">
    <property type="nucleotide sequence ID" value="NZ_CP016024.1"/>
</dbReference>
<proteinExistence type="predicted"/>
<evidence type="ECO:0000313" key="2">
    <source>
        <dbReference type="Proteomes" id="UP000078572"/>
    </source>
</evidence>
<dbReference type="GeneID" id="61529775"/>
<dbReference type="AlphaFoldDB" id="A0A192A7V5"/>
<name>A0A192A7V5_9RALS</name>
<evidence type="ECO:0000313" key="1">
    <source>
        <dbReference type="EMBL" id="ANJ76341.1"/>
    </source>
</evidence>
<protein>
    <submittedName>
        <fullName evidence="1">Uncharacterized protein</fullName>
    </submittedName>
</protein>
<organism evidence="1 2">
    <name type="scientific">Ralstonia insidiosa</name>
    <dbReference type="NCBI Taxonomy" id="190721"/>
    <lineage>
        <taxon>Bacteria</taxon>
        <taxon>Pseudomonadati</taxon>
        <taxon>Pseudomonadota</taxon>
        <taxon>Betaproteobacteria</taxon>
        <taxon>Burkholderiales</taxon>
        <taxon>Burkholderiaceae</taxon>
        <taxon>Ralstonia</taxon>
    </lineage>
</organism>
<geneLocation type="plasmid" evidence="2">
    <name>pri-1</name>
</geneLocation>
<keyword evidence="2" id="KW-1185">Reference proteome</keyword>
<sequence length="208" mass="24013">MRQVSTSPIQATFFFIPAHEQIVREAKDAQEAREREARQVAYAKSKSKKVRPVPEGFDDLDMPLLRQMFAEIFEAADGATVDKAVNVAGAVESNEEWSADAVKWLHALLLERSIELLSMRISTEEKLDILDWILKPNFCGYRDQILSDRRDKDIDGRETDVVEQRRVRVRVYQDEIPFTFATCCRVAGLNPEELREQIRSRREQILSS</sequence>
<accession>A0A192A7V5</accession>
<dbReference type="EMBL" id="CP016024">
    <property type="protein sequence ID" value="ANJ76341.1"/>
    <property type="molecule type" value="Genomic_DNA"/>
</dbReference>
<gene>
    <name evidence="1" type="ORF">A9Y76_27450</name>
</gene>
<dbReference type="Proteomes" id="UP000078572">
    <property type="component" value="Plasmid pRI-1"/>
</dbReference>
<keyword evidence="1" id="KW-0614">Plasmid</keyword>
<dbReference type="OrthoDB" id="9134244at2"/>
<reference evidence="2" key="1">
    <citation type="submission" date="2016-06" db="EMBL/GenBank/DDBJ databases">
        <authorList>
            <person name="Xu Y."/>
            <person name="Nagy A."/>
            <person name="Yan X."/>
            <person name="Kim S.W."/>
            <person name="Haley B."/>
            <person name="Liu N.T."/>
            <person name="Nou X."/>
        </authorList>
    </citation>
    <scope>NUCLEOTIDE SEQUENCE [LARGE SCALE GENOMIC DNA]</scope>
    <source>
        <strain evidence="2">ATCC 49129</strain>
        <plasmid evidence="2">pri-1</plasmid>
    </source>
</reference>